<gene>
    <name evidence="9" type="ORF">DT594_05925</name>
</gene>
<evidence type="ECO:0000256" key="2">
    <source>
        <dbReference type="ARBA" id="ARBA00022729"/>
    </source>
</evidence>
<dbReference type="Gene3D" id="2.30.30.100">
    <property type="match status" value="1"/>
</dbReference>
<dbReference type="PROSITE" id="PS51257">
    <property type="entry name" value="PROKAR_LIPOPROTEIN"/>
    <property type="match status" value="1"/>
</dbReference>
<dbReference type="Pfam" id="PF06004">
    <property type="entry name" value="DUF903"/>
    <property type="match status" value="1"/>
</dbReference>
<dbReference type="InterPro" id="IPR047807">
    <property type="entry name" value="YgdI/YgdR-like_SH3-like"/>
</dbReference>
<comment type="caution">
    <text evidence="9">The sequence shown here is derived from an EMBL/GenBank/DDBJ whole genome shotgun (WGS) entry which is preliminary data.</text>
</comment>
<keyword evidence="10" id="KW-1185">Reference proteome</keyword>
<keyword evidence="5 9" id="KW-0449">Lipoprotein</keyword>
<evidence type="ECO:0000256" key="7">
    <source>
        <dbReference type="SAM" id="SignalP"/>
    </source>
</evidence>
<keyword evidence="3" id="KW-0472">Membrane</keyword>
<keyword evidence="1" id="KW-1003">Cell membrane</keyword>
<sequence length="72" mass="8056">MKKSILASICALGMLTLVGCASDYVISTNDGRMIDSQDKPEIDEDTGMIMYEDEEGRENQIPQSDVKEIKER</sequence>
<dbReference type="SUPFAM" id="SSF50182">
    <property type="entry name" value="Sm-like ribonucleoproteins"/>
    <property type="match status" value="1"/>
</dbReference>
<evidence type="ECO:0000256" key="5">
    <source>
        <dbReference type="ARBA" id="ARBA00023288"/>
    </source>
</evidence>
<dbReference type="RefSeq" id="WP_149331781.1">
    <property type="nucleotide sequence ID" value="NZ_QOVF01000001.1"/>
</dbReference>
<keyword evidence="4" id="KW-0564">Palmitate</keyword>
<dbReference type="InterPro" id="IPR010305">
    <property type="entry name" value="YgdI/YgdR-like"/>
</dbReference>
<dbReference type="PANTHER" id="PTHR37011:SF1">
    <property type="entry name" value="POT FAMILY PEPTIDE TRANSPORT PROTEIN"/>
    <property type="match status" value="1"/>
</dbReference>
<name>A0A7V7KZ45_9GAMM</name>
<keyword evidence="2 7" id="KW-0732">Signal</keyword>
<feature type="signal peptide" evidence="7">
    <location>
        <begin position="1"/>
        <end position="21"/>
    </location>
</feature>
<dbReference type="PANTHER" id="PTHR37011">
    <property type="entry name" value="POT FAMILY PEPTIDE TRANSPORT PROTEIN-RELATED"/>
    <property type="match status" value="1"/>
</dbReference>
<evidence type="ECO:0000259" key="8">
    <source>
        <dbReference type="Pfam" id="PF06004"/>
    </source>
</evidence>
<feature type="domain" description="Lipoprotein YgdI/YgdR-like SH3-like" evidence="8">
    <location>
        <begin position="23"/>
        <end position="71"/>
    </location>
</feature>
<dbReference type="EMBL" id="QOVF01000001">
    <property type="protein sequence ID" value="KAA0696854.1"/>
    <property type="molecule type" value="Genomic_DNA"/>
</dbReference>
<evidence type="ECO:0000256" key="1">
    <source>
        <dbReference type="ARBA" id="ARBA00022475"/>
    </source>
</evidence>
<dbReference type="OrthoDB" id="6520455at2"/>
<evidence type="ECO:0000313" key="9">
    <source>
        <dbReference type="EMBL" id="KAA0696854.1"/>
    </source>
</evidence>
<evidence type="ECO:0000256" key="3">
    <source>
        <dbReference type="ARBA" id="ARBA00023136"/>
    </source>
</evidence>
<protein>
    <submittedName>
        <fullName evidence="9">YgdI/YgdR family lipoprotein</fullName>
    </submittedName>
</protein>
<dbReference type="InterPro" id="IPR010920">
    <property type="entry name" value="LSM_dom_sf"/>
</dbReference>
<dbReference type="AlphaFoldDB" id="A0A7V7KZ45"/>
<evidence type="ECO:0000256" key="6">
    <source>
        <dbReference type="SAM" id="MobiDB-lite"/>
    </source>
</evidence>
<organism evidence="9 10">
    <name type="scientific">Halopseudomonas laoshanensis</name>
    <dbReference type="NCBI Taxonomy" id="2268758"/>
    <lineage>
        <taxon>Bacteria</taxon>
        <taxon>Pseudomonadati</taxon>
        <taxon>Pseudomonadota</taxon>
        <taxon>Gammaproteobacteria</taxon>
        <taxon>Pseudomonadales</taxon>
        <taxon>Pseudomonadaceae</taxon>
        <taxon>Halopseudomonas</taxon>
    </lineage>
</organism>
<accession>A0A7V7KZ45</accession>
<dbReference type="Proteomes" id="UP000463138">
    <property type="component" value="Unassembled WGS sequence"/>
</dbReference>
<evidence type="ECO:0000313" key="10">
    <source>
        <dbReference type="Proteomes" id="UP000463138"/>
    </source>
</evidence>
<evidence type="ECO:0000256" key="4">
    <source>
        <dbReference type="ARBA" id="ARBA00023139"/>
    </source>
</evidence>
<feature type="chain" id="PRO_5031260065" evidence="7">
    <location>
        <begin position="22"/>
        <end position="72"/>
    </location>
</feature>
<proteinExistence type="predicted"/>
<reference evidence="9 10" key="1">
    <citation type="submission" date="2018-07" db="EMBL/GenBank/DDBJ databases">
        <title>Pseudomonas laoshanensis sp. nov., isolated from soil.</title>
        <authorList>
            <person name="Sun J."/>
            <person name="Yu L."/>
            <person name="Wang M."/>
            <person name="Zhang C."/>
        </authorList>
    </citation>
    <scope>NUCLEOTIDE SEQUENCE [LARGE SCALE GENOMIC DNA]</scope>
    <source>
        <strain evidence="9 10">Y22</strain>
    </source>
</reference>
<dbReference type="NCBIfam" id="NF033216">
    <property type="entry name" value="lipo_YgdI_YgdR"/>
    <property type="match status" value="1"/>
</dbReference>
<feature type="region of interest" description="Disordered" evidence="6">
    <location>
        <begin position="51"/>
        <end position="72"/>
    </location>
</feature>